<gene>
    <name evidence="3" type="ORF">GCM10011492_19460</name>
</gene>
<evidence type="ECO:0000313" key="3">
    <source>
        <dbReference type="EMBL" id="GGB29213.1"/>
    </source>
</evidence>
<dbReference type="PANTHER" id="PTHR35174">
    <property type="entry name" value="BLL7171 PROTEIN-RELATED"/>
    <property type="match status" value="1"/>
</dbReference>
<dbReference type="Gene3D" id="3.30.70.1060">
    <property type="entry name" value="Dimeric alpha+beta barrel"/>
    <property type="match status" value="1"/>
</dbReference>
<protein>
    <recommendedName>
        <fullName evidence="2">YCII-related domain-containing protein</fullName>
    </recommendedName>
</protein>
<reference evidence="3" key="2">
    <citation type="submission" date="2020-09" db="EMBL/GenBank/DDBJ databases">
        <authorList>
            <person name="Sun Q."/>
            <person name="Zhou Y."/>
        </authorList>
    </citation>
    <scope>NUCLEOTIDE SEQUENCE</scope>
    <source>
        <strain evidence="3">CGMCC 1.15085</strain>
    </source>
</reference>
<dbReference type="InterPro" id="IPR011008">
    <property type="entry name" value="Dimeric_a/b-barrel"/>
</dbReference>
<name>A0A916T379_9MICO</name>
<proteinExistence type="inferred from homology"/>
<dbReference type="EMBL" id="BMHI01000003">
    <property type="protein sequence ID" value="GGB29213.1"/>
    <property type="molecule type" value="Genomic_DNA"/>
</dbReference>
<feature type="domain" description="YCII-related" evidence="2">
    <location>
        <begin position="3"/>
        <end position="99"/>
    </location>
</feature>
<organism evidence="3 4">
    <name type="scientific">Flexivirga endophytica</name>
    <dbReference type="NCBI Taxonomy" id="1849103"/>
    <lineage>
        <taxon>Bacteria</taxon>
        <taxon>Bacillati</taxon>
        <taxon>Actinomycetota</taxon>
        <taxon>Actinomycetes</taxon>
        <taxon>Micrococcales</taxon>
        <taxon>Dermacoccaceae</taxon>
        <taxon>Flexivirga</taxon>
    </lineage>
</organism>
<evidence type="ECO:0000313" key="4">
    <source>
        <dbReference type="Proteomes" id="UP000636793"/>
    </source>
</evidence>
<dbReference type="SUPFAM" id="SSF54909">
    <property type="entry name" value="Dimeric alpha+beta barrel"/>
    <property type="match status" value="1"/>
</dbReference>
<accession>A0A916T379</accession>
<comment type="similarity">
    <text evidence="1">Belongs to the YciI family.</text>
</comment>
<evidence type="ECO:0000256" key="1">
    <source>
        <dbReference type="ARBA" id="ARBA00007689"/>
    </source>
</evidence>
<keyword evidence="4" id="KW-1185">Reference proteome</keyword>
<evidence type="ECO:0000259" key="2">
    <source>
        <dbReference type="Pfam" id="PF03795"/>
    </source>
</evidence>
<dbReference type="AlphaFoldDB" id="A0A916T379"/>
<sequence>MTKYLVLIAYEPGGWESASAEEQQAFHDQHHAFDAAVGANLLGGQALDGPDAARTLRHVDGEPVVTDGPFAETAEMIGGFYLVEAADPDQVVEWCKLLPPSYSLEIRPCITIEGYEESA</sequence>
<dbReference type="PANTHER" id="PTHR35174:SF3">
    <property type="entry name" value="BLL7171 PROTEIN"/>
    <property type="match status" value="1"/>
</dbReference>
<dbReference type="Pfam" id="PF03795">
    <property type="entry name" value="YCII"/>
    <property type="match status" value="1"/>
</dbReference>
<reference evidence="3" key="1">
    <citation type="journal article" date="2014" name="Int. J. Syst. Evol. Microbiol.">
        <title>Complete genome sequence of Corynebacterium casei LMG S-19264T (=DSM 44701T), isolated from a smear-ripened cheese.</title>
        <authorList>
            <consortium name="US DOE Joint Genome Institute (JGI-PGF)"/>
            <person name="Walter F."/>
            <person name="Albersmeier A."/>
            <person name="Kalinowski J."/>
            <person name="Ruckert C."/>
        </authorList>
    </citation>
    <scope>NUCLEOTIDE SEQUENCE</scope>
    <source>
        <strain evidence="3">CGMCC 1.15085</strain>
    </source>
</reference>
<dbReference type="RefSeq" id="WP_188836820.1">
    <property type="nucleotide sequence ID" value="NZ_BMHI01000003.1"/>
</dbReference>
<dbReference type="Proteomes" id="UP000636793">
    <property type="component" value="Unassembled WGS sequence"/>
</dbReference>
<comment type="caution">
    <text evidence="3">The sequence shown here is derived from an EMBL/GenBank/DDBJ whole genome shotgun (WGS) entry which is preliminary data.</text>
</comment>
<dbReference type="InterPro" id="IPR005545">
    <property type="entry name" value="YCII"/>
</dbReference>